<dbReference type="InterPro" id="IPR002792">
    <property type="entry name" value="TRAM_dom"/>
</dbReference>
<dbReference type="PROSITE" id="PS51449">
    <property type="entry name" value="MTTASE_N"/>
    <property type="match status" value="1"/>
</dbReference>
<dbReference type="EC" id="2.8.4.3" evidence="9 10"/>
<keyword evidence="5 10" id="KW-0819">tRNA processing</keyword>
<dbReference type="Pfam" id="PF04055">
    <property type="entry name" value="Radical_SAM"/>
    <property type="match status" value="1"/>
</dbReference>
<dbReference type="Gene3D" id="3.40.50.12160">
    <property type="entry name" value="Methylthiotransferase, N-terminal domain"/>
    <property type="match status" value="1"/>
</dbReference>
<feature type="binding site" evidence="10">
    <location>
        <position position="170"/>
    </location>
    <ligand>
        <name>[4Fe-4S] cluster</name>
        <dbReference type="ChEBI" id="CHEBI:49883"/>
        <label>2</label>
        <note>4Fe-4S-S-AdoMet</note>
    </ligand>
</feature>
<dbReference type="InterPro" id="IPR023404">
    <property type="entry name" value="rSAM_horseshoe"/>
</dbReference>
<evidence type="ECO:0000256" key="8">
    <source>
        <dbReference type="ARBA" id="ARBA00023014"/>
    </source>
</evidence>
<evidence type="ECO:0000256" key="6">
    <source>
        <dbReference type="ARBA" id="ARBA00022723"/>
    </source>
</evidence>
<dbReference type="CDD" id="cd01335">
    <property type="entry name" value="Radical_SAM"/>
    <property type="match status" value="1"/>
</dbReference>
<dbReference type="SFLD" id="SFLDS00029">
    <property type="entry name" value="Radical_SAM"/>
    <property type="match status" value="1"/>
</dbReference>
<keyword evidence="3 10" id="KW-0808">Transferase</keyword>
<evidence type="ECO:0000313" key="14">
    <source>
        <dbReference type="EMBL" id="MCT2590585.1"/>
    </source>
</evidence>
<comment type="caution">
    <text evidence="14">The sequence shown here is derived from an EMBL/GenBank/DDBJ whole genome shotgun (WGS) entry which is preliminary data.</text>
</comment>
<evidence type="ECO:0000256" key="4">
    <source>
        <dbReference type="ARBA" id="ARBA00022691"/>
    </source>
</evidence>
<keyword evidence="4 10" id="KW-0949">S-adenosyl-L-methionine</keyword>
<name>A0ABT2JRR9_9ACTN</name>
<dbReference type="PANTHER" id="PTHR43020">
    <property type="entry name" value="CDK5 REGULATORY SUBUNIT-ASSOCIATED PROTEIN 1"/>
    <property type="match status" value="1"/>
</dbReference>
<dbReference type="InterPro" id="IPR020612">
    <property type="entry name" value="Methylthiotransferase_CS"/>
</dbReference>
<comment type="similarity">
    <text evidence="10">Belongs to the methylthiotransferase family. MiaB subfamily.</text>
</comment>
<dbReference type="PROSITE" id="PS50926">
    <property type="entry name" value="TRAM"/>
    <property type="match status" value="1"/>
</dbReference>
<keyword evidence="6 10" id="KW-0479">Metal-binding</keyword>
<dbReference type="SMART" id="SM00729">
    <property type="entry name" value="Elp3"/>
    <property type="match status" value="1"/>
</dbReference>
<organism evidence="14 15">
    <name type="scientific">Streptomyces gossypii</name>
    <dbReference type="NCBI Taxonomy" id="2883101"/>
    <lineage>
        <taxon>Bacteria</taxon>
        <taxon>Bacillati</taxon>
        <taxon>Actinomycetota</taxon>
        <taxon>Actinomycetes</taxon>
        <taxon>Kitasatosporales</taxon>
        <taxon>Streptomycetaceae</taxon>
        <taxon>Streptomyces</taxon>
    </lineage>
</organism>
<evidence type="ECO:0000256" key="9">
    <source>
        <dbReference type="ARBA" id="ARBA00033765"/>
    </source>
</evidence>
<proteinExistence type="inferred from homology"/>
<feature type="domain" description="MTTase N-terminal" evidence="12">
    <location>
        <begin position="9"/>
        <end position="126"/>
    </location>
</feature>
<dbReference type="InterPro" id="IPR058240">
    <property type="entry name" value="rSAM_sf"/>
</dbReference>
<dbReference type="InterPro" id="IPR007197">
    <property type="entry name" value="rSAM"/>
</dbReference>
<keyword evidence="15" id="KW-1185">Reference proteome</keyword>
<evidence type="ECO:0000259" key="11">
    <source>
        <dbReference type="PROSITE" id="PS50926"/>
    </source>
</evidence>
<comment type="catalytic activity">
    <reaction evidence="10">
        <text>N(6)-dimethylallyladenosine(37) in tRNA + (sulfur carrier)-SH + AH2 + 2 S-adenosyl-L-methionine = 2-methylsulfanyl-N(6)-dimethylallyladenosine(37) in tRNA + (sulfur carrier)-H + 5'-deoxyadenosine + L-methionine + A + S-adenosyl-L-homocysteine + 2 H(+)</text>
        <dbReference type="Rhea" id="RHEA:37067"/>
        <dbReference type="Rhea" id="RHEA-COMP:10375"/>
        <dbReference type="Rhea" id="RHEA-COMP:10376"/>
        <dbReference type="Rhea" id="RHEA-COMP:14737"/>
        <dbReference type="Rhea" id="RHEA-COMP:14739"/>
        <dbReference type="ChEBI" id="CHEBI:13193"/>
        <dbReference type="ChEBI" id="CHEBI:15378"/>
        <dbReference type="ChEBI" id="CHEBI:17319"/>
        <dbReference type="ChEBI" id="CHEBI:17499"/>
        <dbReference type="ChEBI" id="CHEBI:29917"/>
        <dbReference type="ChEBI" id="CHEBI:57844"/>
        <dbReference type="ChEBI" id="CHEBI:57856"/>
        <dbReference type="ChEBI" id="CHEBI:59789"/>
        <dbReference type="ChEBI" id="CHEBI:64428"/>
        <dbReference type="ChEBI" id="CHEBI:74415"/>
        <dbReference type="ChEBI" id="CHEBI:74417"/>
        <dbReference type="EC" id="2.8.4.3"/>
    </reaction>
</comment>
<evidence type="ECO:0000256" key="1">
    <source>
        <dbReference type="ARBA" id="ARBA00003234"/>
    </source>
</evidence>
<dbReference type="InterPro" id="IPR006638">
    <property type="entry name" value="Elp3/MiaA/NifB-like_rSAM"/>
</dbReference>
<evidence type="ECO:0000259" key="12">
    <source>
        <dbReference type="PROSITE" id="PS51449"/>
    </source>
</evidence>
<dbReference type="SFLD" id="SFLDF00273">
    <property type="entry name" value="(dimethylallyl)adenosine_tRNA"/>
    <property type="match status" value="1"/>
</dbReference>
<dbReference type="HAMAP" id="MF_01864">
    <property type="entry name" value="tRNA_metthiotr_MiaB"/>
    <property type="match status" value="1"/>
</dbReference>
<evidence type="ECO:0000256" key="7">
    <source>
        <dbReference type="ARBA" id="ARBA00023004"/>
    </source>
</evidence>
<dbReference type="SFLD" id="SFLDG01061">
    <property type="entry name" value="methylthiotransferase"/>
    <property type="match status" value="1"/>
</dbReference>
<keyword evidence="8 10" id="KW-0411">Iron-sulfur</keyword>
<dbReference type="Pfam" id="PF00919">
    <property type="entry name" value="UPF0004"/>
    <property type="match status" value="1"/>
</dbReference>
<accession>A0ABT2JRR9</accession>
<feature type="binding site" evidence="10">
    <location>
        <position position="167"/>
    </location>
    <ligand>
        <name>[4Fe-4S] cluster</name>
        <dbReference type="ChEBI" id="CHEBI:49883"/>
        <label>2</label>
        <note>4Fe-4S-S-AdoMet</note>
    </ligand>
</feature>
<sequence length="499" mass="54322">MTAQDSLHRSYEIRTFGCQMNVHDSERMAGLLEDAGYVRAPEGADGADVVVFNTCAVRENADNRLYGNLGQLAPRKAARPGMQIAVGGCLAQKDRDTIVRKAPWVDVVFGTHNVGKLPVLLERARVQEEAQVEIAESLEAFPSTLPTRRESAYAAWVSVSVGCNNTCTFCIVPQLRGKEKDRRPGDILAEVEALVAEGVSEITLLGQNVNAYGSDIGDRQAFGKLLRACGRIEGLERVRFTSPHPRDFTDDVIAAMAETPNVMPQLHMPLQSGSSRVLKAMRRSYRQERFLGIIESVRAAMPDAAISTDIIVGFPGETEEDFQETLHVVREARFAQAFTFQYSKRPGTPAAEMPGQLPKAVVQERYERLVALQEEISWEENKKQVGRTVEVLVAEGEGRKDGATRRLSGRAPDNRLVHFGRPEQAVRPGDVATVGISYAAPHHLLAEAPAHSVRRTRAGDAWEARTAAPEDGLTGVLLGLPTVGAPPEQPAATGGCSVC</sequence>
<evidence type="ECO:0000256" key="5">
    <source>
        <dbReference type="ARBA" id="ARBA00022694"/>
    </source>
</evidence>
<feature type="binding site" evidence="10">
    <location>
        <position position="18"/>
    </location>
    <ligand>
        <name>[4Fe-4S] cluster</name>
        <dbReference type="ChEBI" id="CHEBI:49883"/>
        <label>1</label>
    </ligand>
</feature>
<comment type="subunit">
    <text evidence="10">Monomer.</text>
</comment>
<evidence type="ECO:0000256" key="2">
    <source>
        <dbReference type="ARBA" id="ARBA00022485"/>
    </source>
</evidence>
<protein>
    <recommendedName>
        <fullName evidence="9 10">tRNA-2-methylthio-N(6)-dimethylallyladenosine synthase</fullName>
        <ecNumber evidence="9 10">2.8.4.3</ecNumber>
    </recommendedName>
    <alternativeName>
        <fullName evidence="10">(Dimethylallyl)adenosine tRNA methylthiotransferase MiaB</fullName>
    </alternativeName>
    <alternativeName>
        <fullName evidence="10">tRNA-i(6)A37 methylthiotransferase</fullName>
    </alternativeName>
</protein>
<evidence type="ECO:0000256" key="10">
    <source>
        <dbReference type="HAMAP-Rule" id="MF_01864"/>
    </source>
</evidence>
<dbReference type="Gene3D" id="3.80.30.20">
    <property type="entry name" value="tm_1862 like domain"/>
    <property type="match status" value="1"/>
</dbReference>
<evidence type="ECO:0000313" key="15">
    <source>
        <dbReference type="Proteomes" id="UP001156389"/>
    </source>
</evidence>
<keyword evidence="7 10" id="KW-0408">Iron</keyword>
<dbReference type="InterPro" id="IPR006463">
    <property type="entry name" value="MiaB_methiolase"/>
</dbReference>
<keyword evidence="10" id="KW-0963">Cytoplasm</keyword>
<dbReference type="NCBIfam" id="TIGR00089">
    <property type="entry name" value="MiaB/RimO family radical SAM methylthiotransferase"/>
    <property type="match status" value="1"/>
</dbReference>
<dbReference type="PROSITE" id="PS01278">
    <property type="entry name" value="MTTASE_RADICAL"/>
    <property type="match status" value="1"/>
</dbReference>
<comment type="function">
    <text evidence="1 10">Catalyzes the methylthiolation of N6-(dimethylallyl)adenosine (i(6)A), leading to the formation of 2-methylthio-N6-(dimethylallyl)adenosine (ms(2)i(6)A) at position 37 in tRNAs that read codons beginning with uridine.</text>
</comment>
<dbReference type="SUPFAM" id="SSF102114">
    <property type="entry name" value="Radical SAM enzymes"/>
    <property type="match status" value="1"/>
</dbReference>
<comment type="cofactor">
    <cofactor evidence="10">
        <name>[4Fe-4S] cluster</name>
        <dbReference type="ChEBI" id="CHEBI:49883"/>
    </cofactor>
    <text evidence="10">Binds 2 [4Fe-4S] clusters. One cluster is coordinated with 3 cysteines and an exchangeable S-adenosyl-L-methionine.</text>
</comment>
<dbReference type="GO" id="GO:0035597">
    <property type="term" value="F:tRNA-2-methylthio-N(6)-dimethylallyladenosine(37) synthase activity"/>
    <property type="evidence" value="ECO:0007669"/>
    <property type="project" value="UniProtKB-EC"/>
</dbReference>
<comment type="subcellular location">
    <subcellularLocation>
        <location evidence="10">Cytoplasm</location>
    </subcellularLocation>
</comment>
<dbReference type="PANTHER" id="PTHR43020:SF2">
    <property type="entry name" value="MITOCHONDRIAL TRNA METHYLTHIOTRANSFERASE CDK5RAP1"/>
    <property type="match status" value="1"/>
</dbReference>
<dbReference type="PROSITE" id="PS51918">
    <property type="entry name" value="RADICAL_SAM"/>
    <property type="match status" value="1"/>
</dbReference>
<evidence type="ECO:0000256" key="3">
    <source>
        <dbReference type="ARBA" id="ARBA00022679"/>
    </source>
</evidence>
<dbReference type="EMBL" id="JAJAGO010000005">
    <property type="protein sequence ID" value="MCT2590585.1"/>
    <property type="molecule type" value="Genomic_DNA"/>
</dbReference>
<dbReference type="InterPro" id="IPR013848">
    <property type="entry name" value="Methylthiotransferase_N"/>
</dbReference>
<feature type="domain" description="TRAM" evidence="11">
    <location>
        <begin position="382"/>
        <end position="450"/>
    </location>
</feature>
<feature type="domain" description="Radical SAM core" evidence="13">
    <location>
        <begin position="149"/>
        <end position="380"/>
    </location>
</feature>
<feature type="binding site" evidence="10">
    <location>
        <position position="163"/>
    </location>
    <ligand>
        <name>[4Fe-4S] cluster</name>
        <dbReference type="ChEBI" id="CHEBI:49883"/>
        <label>2</label>
        <note>4Fe-4S-S-AdoMet</note>
    </ligand>
</feature>
<dbReference type="InterPro" id="IPR005839">
    <property type="entry name" value="Methylthiotransferase"/>
</dbReference>
<feature type="binding site" evidence="10">
    <location>
        <position position="55"/>
    </location>
    <ligand>
        <name>[4Fe-4S] cluster</name>
        <dbReference type="ChEBI" id="CHEBI:49883"/>
        <label>1</label>
    </ligand>
</feature>
<evidence type="ECO:0000259" key="13">
    <source>
        <dbReference type="PROSITE" id="PS51918"/>
    </source>
</evidence>
<keyword evidence="2 10" id="KW-0004">4Fe-4S</keyword>
<dbReference type="Proteomes" id="UP001156389">
    <property type="component" value="Unassembled WGS sequence"/>
</dbReference>
<dbReference type="InterPro" id="IPR038135">
    <property type="entry name" value="Methylthiotransferase_N_sf"/>
</dbReference>
<feature type="binding site" evidence="10">
    <location>
        <position position="89"/>
    </location>
    <ligand>
        <name>[4Fe-4S] cluster</name>
        <dbReference type="ChEBI" id="CHEBI:49883"/>
        <label>1</label>
    </ligand>
</feature>
<dbReference type="RefSeq" id="WP_260217916.1">
    <property type="nucleotide sequence ID" value="NZ_JAJAGO010000005.1"/>
</dbReference>
<gene>
    <name evidence="10 14" type="primary">miaB</name>
    <name evidence="14" type="ORF">LHJ74_11815</name>
</gene>
<dbReference type="SFLD" id="SFLDG01082">
    <property type="entry name" value="B12-binding_domain_containing"/>
    <property type="match status" value="1"/>
</dbReference>
<reference evidence="14 15" key="1">
    <citation type="submission" date="2021-10" db="EMBL/GenBank/DDBJ databases">
        <title>Streptomyces gossypii sp. nov., isolated from soil collected from cotton field.</title>
        <authorList>
            <person name="Ge X."/>
            <person name="Chen X."/>
            <person name="Liu W."/>
        </authorList>
    </citation>
    <scope>NUCLEOTIDE SEQUENCE [LARGE SCALE GENOMIC DNA]</scope>
    <source>
        <strain evidence="14 15">N2-109</strain>
    </source>
</reference>
<dbReference type="NCBIfam" id="TIGR01574">
    <property type="entry name" value="miaB-methiolase"/>
    <property type="match status" value="1"/>
</dbReference>